<comment type="caution">
    <text evidence="8">The sequence shown here is derived from an EMBL/GenBank/DDBJ whole genome shotgun (WGS) entry which is preliminary data.</text>
</comment>
<proteinExistence type="inferred from homology"/>
<keyword evidence="5" id="KW-0460">Magnesium</keyword>
<dbReference type="InterPro" id="IPR043129">
    <property type="entry name" value="ATPase_NBD"/>
</dbReference>
<gene>
    <name evidence="8" type="ORF">IAB02_00380</name>
</gene>
<comment type="catalytic activity">
    <reaction evidence="7">
        <text>D-fructose + ATP = D-fructose 6-phosphate + ADP + H(+)</text>
        <dbReference type="Rhea" id="RHEA:16125"/>
        <dbReference type="ChEBI" id="CHEBI:15378"/>
        <dbReference type="ChEBI" id="CHEBI:30616"/>
        <dbReference type="ChEBI" id="CHEBI:37721"/>
        <dbReference type="ChEBI" id="CHEBI:61527"/>
        <dbReference type="ChEBI" id="CHEBI:456216"/>
        <dbReference type="EC" id="2.7.1.4"/>
    </reaction>
</comment>
<evidence type="ECO:0000256" key="1">
    <source>
        <dbReference type="ARBA" id="ARBA00001946"/>
    </source>
</evidence>
<dbReference type="PROSITE" id="PS01125">
    <property type="entry name" value="ROK"/>
    <property type="match status" value="1"/>
</dbReference>
<comment type="cofactor">
    <cofactor evidence="1">
        <name>Mg(2+)</name>
        <dbReference type="ChEBI" id="CHEBI:18420"/>
    </cofactor>
</comment>
<evidence type="ECO:0000256" key="5">
    <source>
        <dbReference type="ARBA" id="ARBA00022842"/>
    </source>
</evidence>
<feature type="non-terminal residue" evidence="8">
    <location>
        <position position="1"/>
    </location>
</feature>
<dbReference type="Proteomes" id="UP000824072">
    <property type="component" value="Unassembled WGS sequence"/>
</dbReference>
<reference evidence="8" key="1">
    <citation type="submission" date="2020-10" db="EMBL/GenBank/DDBJ databases">
        <authorList>
            <person name="Gilroy R."/>
        </authorList>
    </citation>
    <scope>NUCLEOTIDE SEQUENCE</scope>
    <source>
        <strain evidence="8">ChiHcec3-11533</strain>
    </source>
</reference>
<dbReference type="InterPro" id="IPR051804">
    <property type="entry name" value="Carb_Metab_Reg_Kinase/Isom"/>
</dbReference>
<evidence type="ECO:0000256" key="7">
    <source>
        <dbReference type="ARBA" id="ARBA00048451"/>
    </source>
</evidence>
<protein>
    <recommendedName>
        <fullName evidence="6">fructokinase</fullName>
        <ecNumber evidence="6">2.7.1.4</ecNumber>
    </recommendedName>
</protein>
<comment type="similarity">
    <text evidence="2">Belongs to the ROK (NagC/XylR) family.</text>
</comment>
<evidence type="ECO:0000256" key="6">
    <source>
        <dbReference type="ARBA" id="ARBA00038887"/>
    </source>
</evidence>
<dbReference type="InterPro" id="IPR049874">
    <property type="entry name" value="ROK_cs"/>
</dbReference>
<keyword evidence="3" id="KW-0479">Metal-binding</keyword>
<dbReference type="FunFam" id="3.30.420.40:FF:000136">
    <property type="entry name" value="Putative fructokinase"/>
    <property type="match status" value="1"/>
</dbReference>
<dbReference type="SUPFAM" id="SSF53067">
    <property type="entry name" value="Actin-like ATPase domain"/>
    <property type="match status" value="2"/>
</dbReference>
<evidence type="ECO:0000256" key="4">
    <source>
        <dbReference type="ARBA" id="ARBA00022833"/>
    </source>
</evidence>
<keyword evidence="4" id="KW-0862">Zinc</keyword>
<dbReference type="CDD" id="cd24067">
    <property type="entry name" value="ASKHA_NBD_ROK_BsFRK-like"/>
    <property type="match status" value="1"/>
</dbReference>
<dbReference type="GO" id="GO:0008865">
    <property type="term" value="F:fructokinase activity"/>
    <property type="evidence" value="ECO:0007669"/>
    <property type="project" value="UniProtKB-EC"/>
</dbReference>
<reference evidence="8" key="2">
    <citation type="journal article" date="2021" name="PeerJ">
        <title>Extensive microbial diversity within the chicken gut microbiome revealed by metagenomics and culture.</title>
        <authorList>
            <person name="Gilroy R."/>
            <person name="Ravi A."/>
            <person name="Getino M."/>
            <person name="Pursley I."/>
            <person name="Horton D.L."/>
            <person name="Alikhan N.F."/>
            <person name="Baker D."/>
            <person name="Gharbi K."/>
            <person name="Hall N."/>
            <person name="Watson M."/>
            <person name="Adriaenssens E.M."/>
            <person name="Foster-Nyarko E."/>
            <person name="Jarju S."/>
            <person name="Secka A."/>
            <person name="Antonio M."/>
            <person name="Oren A."/>
            <person name="Chaudhuri R.R."/>
            <person name="La Ragione R."/>
            <person name="Hildebrand F."/>
            <person name="Pallen M.J."/>
        </authorList>
    </citation>
    <scope>NUCLEOTIDE SEQUENCE</scope>
    <source>
        <strain evidence="8">ChiHcec3-11533</strain>
    </source>
</reference>
<dbReference type="EC" id="2.7.1.4" evidence="6"/>
<evidence type="ECO:0000256" key="3">
    <source>
        <dbReference type="ARBA" id="ARBA00022723"/>
    </source>
</evidence>
<dbReference type="PANTHER" id="PTHR42742">
    <property type="entry name" value="TRANSCRIPTIONAL REPRESSOR MPRA"/>
    <property type="match status" value="1"/>
</dbReference>
<dbReference type="AlphaFoldDB" id="A0A9D1I9A8"/>
<accession>A0A9D1I9A8</accession>
<evidence type="ECO:0000256" key="2">
    <source>
        <dbReference type="ARBA" id="ARBA00006479"/>
    </source>
</evidence>
<dbReference type="InterPro" id="IPR000600">
    <property type="entry name" value="ROK"/>
</dbReference>
<name>A0A9D1I9A8_9FIRM</name>
<dbReference type="EMBL" id="DVMU01000008">
    <property type="protein sequence ID" value="HIU32993.1"/>
    <property type="molecule type" value="Genomic_DNA"/>
</dbReference>
<evidence type="ECO:0000313" key="8">
    <source>
        <dbReference type="EMBL" id="HIU32993.1"/>
    </source>
</evidence>
<evidence type="ECO:0000313" key="9">
    <source>
        <dbReference type="Proteomes" id="UP000824072"/>
    </source>
</evidence>
<organism evidence="8 9">
    <name type="scientific">Candidatus Pullichristensenella excrementigallinarum</name>
    <dbReference type="NCBI Taxonomy" id="2840907"/>
    <lineage>
        <taxon>Bacteria</taxon>
        <taxon>Bacillati</taxon>
        <taxon>Bacillota</taxon>
        <taxon>Clostridia</taxon>
        <taxon>Candidatus Pullichristensenella</taxon>
    </lineage>
</organism>
<dbReference type="PANTHER" id="PTHR42742:SF3">
    <property type="entry name" value="FRUCTOKINASE"/>
    <property type="match status" value="1"/>
</dbReference>
<dbReference type="Pfam" id="PF00480">
    <property type="entry name" value="ROK"/>
    <property type="match status" value="1"/>
</dbReference>
<sequence>RASFPTRKPEETVRDIVEFFRGKGIAALGISCFGPLDLDRNSPAFGSITTTPKPGWQNVPLKKMLEEELRVPVDIDTDVNGAALGEALLGAGKDVDSLVYYTVGTGIGGGIYYEGHLHHGLVHPEMGHIPLRPHPDDPAPNGFCPFHVSCLEGLANGPAIEKRWGISAKELPEDHLAWTLEAEYLSQMCMSTILTLSPKRIVLGGGVMQQKHLFPRIHKRTRELLNGYVAHPVILEHIDTYIVPPGLGNNSGAVGSLLLAKRALEAAR</sequence>
<dbReference type="GO" id="GO:0046872">
    <property type="term" value="F:metal ion binding"/>
    <property type="evidence" value="ECO:0007669"/>
    <property type="project" value="UniProtKB-KW"/>
</dbReference>
<dbReference type="Gene3D" id="3.30.420.40">
    <property type="match status" value="2"/>
</dbReference>